<evidence type="ECO:0000313" key="2">
    <source>
        <dbReference type="EMBL" id="OZM72054.1"/>
    </source>
</evidence>
<accession>A0A263D0S1</accession>
<dbReference type="PANTHER" id="PTHR42685:SF19">
    <property type="entry name" value="POSSIBLE OXIDOREDUCTASE"/>
    <property type="match status" value="1"/>
</dbReference>
<dbReference type="InParanoid" id="A0A263D0S1"/>
<dbReference type="InterPro" id="IPR002938">
    <property type="entry name" value="FAD-bd"/>
</dbReference>
<dbReference type="InterPro" id="IPR050407">
    <property type="entry name" value="Geranylgeranyl_reductase"/>
</dbReference>
<reference evidence="2 3" key="1">
    <citation type="submission" date="2017-07" db="EMBL/GenBank/DDBJ databases">
        <title>Amycolatopsis antarcticus sp. nov., isolated from the surface of an Antarcticus brown macroalga.</title>
        <authorList>
            <person name="Wang J."/>
            <person name="Leiva S."/>
            <person name="Huang J."/>
            <person name="Huang Y."/>
        </authorList>
    </citation>
    <scope>NUCLEOTIDE SEQUENCE [LARGE SCALE GENOMIC DNA]</scope>
    <source>
        <strain evidence="2 3">AU-G6</strain>
    </source>
</reference>
<dbReference type="RefSeq" id="WP_094864010.1">
    <property type="nucleotide sequence ID" value="NZ_NKYE01000010.1"/>
</dbReference>
<feature type="domain" description="FAD-binding" evidence="1">
    <location>
        <begin position="3"/>
        <end position="282"/>
    </location>
</feature>
<comment type="caution">
    <text evidence="2">The sequence shown here is derived from an EMBL/GenBank/DDBJ whole genome shotgun (WGS) entry which is preliminary data.</text>
</comment>
<keyword evidence="2" id="KW-0503">Monooxygenase</keyword>
<protein>
    <submittedName>
        <fullName evidence="2">Monooxygenase</fullName>
    </submittedName>
</protein>
<dbReference type="Pfam" id="PF01494">
    <property type="entry name" value="FAD_binding_3"/>
    <property type="match status" value="1"/>
</dbReference>
<dbReference type="GO" id="GO:0004497">
    <property type="term" value="F:monooxygenase activity"/>
    <property type="evidence" value="ECO:0007669"/>
    <property type="project" value="UniProtKB-KW"/>
</dbReference>
<dbReference type="Gene3D" id="3.50.50.60">
    <property type="entry name" value="FAD/NAD(P)-binding domain"/>
    <property type="match status" value="1"/>
</dbReference>
<proteinExistence type="predicted"/>
<name>A0A263D0S1_9PSEU</name>
<dbReference type="OrthoDB" id="3647401at2"/>
<gene>
    <name evidence="2" type="ORF">CFN78_17965</name>
</gene>
<evidence type="ECO:0000313" key="3">
    <source>
        <dbReference type="Proteomes" id="UP000242444"/>
    </source>
</evidence>
<keyword evidence="2" id="KW-0560">Oxidoreductase</keyword>
<sequence>MRDVLVAGAGPAGLAVALGAARAGLDVLVCDHRSGPIDKACGEGLMPAALVALRELGVDPPGHDIRGITYRRGRAVARAGFTEGPGRGVRRTRLHESMRAAADRAGVPVADHRVREVRQYTDHVLADGIAARYLVAADGLHSGIRQSAGLAVPGRAVARWGLRRHYALEPGSDFVEVTWADGAEVYVTPVADDLVGVAVLSSRRGSFEAQLAGFPEVAGRLAAAEPVSGTRGAGPLRQRVRGRVAGRVLLAGDAAGYLDAITGEGISVALATAADLVDCLVADRPDRYERAWLRTSRRTRLLTGGLLWARHRPVLSRAVVPVAAALPRLFGRTVNLLAN</sequence>
<evidence type="ECO:0000259" key="1">
    <source>
        <dbReference type="Pfam" id="PF01494"/>
    </source>
</evidence>
<organism evidence="2 3">
    <name type="scientific">Amycolatopsis antarctica</name>
    <dbReference type="NCBI Taxonomy" id="1854586"/>
    <lineage>
        <taxon>Bacteria</taxon>
        <taxon>Bacillati</taxon>
        <taxon>Actinomycetota</taxon>
        <taxon>Actinomycetes</taxon>
        <taxon>Pseudonocardiales</taxon>
        <taxon>Pseudonocardiaceae</taxon>
        <taxon>Amycolatopsis</taxon>
    </lineage>
</organism>
<keyword evidence="3" id="KW-1185">Reference proteome</keyword>
<dbReference type="GO" id="GO:0071949">
    <property type="term" value="F:FAD binding"/>
    <property type="evidence" value="ECO:0007669"/>
    <property type="project" value="InterPro"/>
</dbReference>
<dbReference type="EMBL" id="NKYE01000010">
    <property type="protein sequence ID" value="OZM72054.1"/>
    <property type="molecule type" value="Genomic_DNA"/>
</dbReference>
<dbReference type="InterPro" id="IPR036188">
    <property type="entry name" value="FAD/NAD-bd_sf"/>
</dbReference>
<dbReference type="Proteomes" id="UP000242444">
    <property type="component" value="Unassembled WGS sequence"/>
</dbReference>
<dbReference type="PANTHER" id="PTHR42685">
    <property type="entry name" value="GERANYLGERANYL DIPHOSPHATE REDUCTASE"/>
    <property type="match status" value="1"/>
</dbReference>
<dbReference type="AlphaFoldDB" id="A0A263D0S1"/>
<dbReference type="PRINTS" id="PR00420">
    <property type="entry name" value="RNGMNOXGNASE"/>
</dbReference>
<dbReference type="SUPFAM" id="SSF51905">
    <property type="entry name" value="FAD/NAD(P)-binding domain"/>
    <property type="match status" value="1"/>
</dbReference>